<sequence length="67" mass="7346">MESSSVIIVGTCILEAITNIHPEVHIYFNPKINTTFMGQPGHLLGKHSLVSHTTIIPPKKKKNPAQS</sequence>
<evidence type="ECO:0000313" key="1">
    <source>
        <dbReference type="EMBL" id="KCW69378.1"/>
    </source>
</evidence>
<dbReference type="AlphaFoldDB" id="A0A059BT02"/>
<dbReference type="InParanoid" id="A0A059BT02"/>
<dbReference type="Gramene" id="KCW69378">
    <property type="protein sequence ID" value="KCW69378"/>
    <property type="gene ID" value="EUGRSUZ_F02861"/>
</dbReference>
<protein>
    <submittedName>
        <fullName evidence="1">Uncharacterized protein</fullName>
    </submittedName>
</protein>
<dbReference type="EMBL" id="KK198758">
    <property type="protein sequence ID" value="KCW69378.1"/>
    <property type="molecule type" value="Genomic_DNA"/>
</dbReference>
<gene>
    <name evidence="1" type="ORF">EUGRSUZ_F02861</name>
</gene>
<reference evidence="1" key="1">
    <citation type="submission" date="2013-07" db="EMBL/GenBank/DDBJ databases">
        <title>The genome of Eucalyptus grandis.</title>
        <authorList>
            <person name="Schmutz J."/>
            <person name="Hayes R."/>
            <person name="Myburg A."/>
            <person name="Tuskan G."/>
            <person name="Grattapaglia D."/>
            <person name="Rokhsar D.S."/>
        </authorList>
    </citation>
    <scope>NUCLEOTIDE SEQUENCE</scope>
    <source>
        <tissue evidence="1">Leaf extractions</tissue>
    </source>
</reference>
<organism evidence="1">
    <name type="scientific">Eucalyptus grandis</name>
    <name type="common">Flooded gum</name>
    <dbReference type="NCBI Taxonomy" id="71139"/>
    <lineage>
        <taxon>Eukaryota</taxon>
        <taxon>Viridiplantae</taxon>
        <taxon>Streptophyta</taxon>
        <taxon>Embryophyta</taxon>
        <taxon>Tracheophyta</taxon>
        <taxon>Spermatophyta</taxon>
        <taxon>Magnoliopsida</taxon>
        <taxon>eudicotyledons</taxon>
        <taxon>Gunneridae</taxon>
        <taxon>Pentapetalae</taxon>
        <taxon>rosids</taxon>
        <taxon>malvids</taxon>
        <taxon>Myrtales</taxon>
        <taxon>Myrtaceae</taxon>
        <taxon>Myrtoideae</taxon>
        <taxon>Eucalypteae</taxon>
        <taxon>Eucalyptus</taxon>
    </lineage>
</organism>
<accession>A0A059BT02</accession>
<proteinExistence type="predicted"/>
<name>A0A059BT02_EUCGR</name>